<gene>
    <name evidence="2" type="ORF">SAMN02745163_02453</name>
</gene>
<dbReference type="Proteomes" id="UP000184310">
    <property type="component" value="Unassembled WGS sequence"/>
</dbReference>
<keyword evidence="3" id="KW-1185">Reference proteome</keyword>
<dbReference type="EMBL" id="FQZB01000010">
    <property type="protein sequence ID" value="SHJ73248.1"/>
    <property type="molecule type" value="Genomic_DNA"/>
</dbReference>
<dbReference type="RefSeq" id="WP_072987883.1">
    <property type="nucleotide sequence ID" value="NZ_FQZB01000010.1"/>
</dbReference>
<feature type="region of interest" description="Disordered" evidence="1">
    <location>
        <begin position="138"/>
        <end position="191"/>
    </location>
</feature>
<evidence type="ECO:0000313" key="3">
    <source>
        <dbReference type="Proteomes" id="UP000184310"/>
    </source>
</evidence>
<reference evidence="2 3" key="1">
    <citation type="submission" date="2016-11" db="EMBL/GenBank/DDBJ databases">
        <authorList>
            <person name="Jaros S."/>
            <person name="Januszkiewicz K."/>
            <person name="Wedrychowicz H."/>
        </authorList>
    </citation>
    <scope>NUCLEOTIDE SEQUENCE [LARGE SCALE GENOMIC DNA]</scope>
    <source>
        <strain evidence="2 3">DSM 21758</strain>
    </source>
</reference>
<organism evidence="2 3">
    <name type="scientific">Clostridium cavendishii DSM 21758</name>
    <dbReference type="NCBI Taxonomy" id="1121302"/>
    <lineage>
        <taxon>Bacteria</taxon>
        <taxon>Bacillati</taxon>
        <taxon>Bacillota</taxon>
        <taxon>Clostridia</taxon>
        <taxon>Eubacteriales</taxon>
        <taxon>Clostridiaceae</taxon>
        <taxon>Clostridium</taxon>
    </lineage>
</organism>
<sequence>MKRKRFIILILLIIFLGVVTSYYLHSKNEEKYNKILSSAEKFEKDGEFEKAEELYKDSLKLKNNKVVSSKLEDINKSKENLKKLEQVEPIVKENKFDYALGSLNAIVDNSTYVMDKVDGKKQEVIKLKSEYEELIKKQKQEEEDRKNREAEEQAKQNAQIKQNASVNNQKNNSATSNSAKTTSNNSKSKLNLNIPYYPPINKAYISWDKAVYIAVEDFLNKNPNLTQNDIAFYDEYGSTTTVDGSYWITICEASTKKDLSRYEIQPTCGGCVAKIRTP</sequence>
<dbReference type="OrthoDB" id="9937955at2"/>
<evidence type="ECO:0000313" key="2">
    <source>
        <dbReference type="EMBL" id="SHJ73248.1"/>
    </source>
</evidence>
<feature type="compositionally biased region" description="Low complexity" evidence="1">
    <location>
        <begin position="155"/>
        <end position="191"/>
    </location>
</feature>
<feature type="compositionally biased region" description="Basic and acidic residues" evidence="1">
    <location>
        <begin position="138"/>
        <end position="154"/>
    </location>
</feature>
<accession>A0A1M6LPW2</accession>
<proteinExistence type="predicted"/>
<protein>
    <submittedName>
        <fullName evidence="2">Uncharacterized protein</fullName>
    </submittedName>
</protein>
<name>A0A1M6LPW2_9CLOT</name>
<dbReference type="AlphaFoldDB" id="A0A1M6LPW2"/>
<evidence type="ECO:0000256" key="1">
    <source>
        <dbReference type="SAM" id="MobiDB-lite"/>
    </source>
</evidence>